<dbReference type="AlphaFoldDB" id="A0A6G5A249"/>
<name>A0A6G5A249_RHIMP</name>
<feature type="transmembrane region" description="Helical" evidence="1">
    <location>
        <begin position="20"/>
        <end position="41"/>
    </location>
</feature>
<evidence type="ECO:0000313" key="2">
    <source>
        <dbReference type="EMBL" id="NIE45044.1"/>
    </source>
</evidence>
<dbReference type="EMBL" id="GIKN01002771">
    <property type="protein sequence ID" value="NIE45044.1"/>
    <property type="molecule type" value="Transcribed_RNA"/>
</dbReference>
<evidence type="ECO:0000256" key="1">
    <source>
        <dbReference type="SAM" id="Phobius"/>
    </source>
</evidence>
<organism evidence="2">
    <name type="scientific">Rhipicephalus microplus</name>
    <name type="common">Cattle tick</name>
    <name type="synonym">Boophilus microplus</name>
    <dbReference type="NCBI Taxonomy" id="6941"/>
    <lineage>
        <taxon>Eukaryota</taxon>
        <taxon>Metazoa</taxon>
        <taxon>Ecdysozoa</taxon>
        <taxon>Arthropoda</taxon>
        <taxon>Chelicerata</taxon>
        <taxon>Arachnida</taxon>
        <taxon>Acari</taxon>
        <taxon>Parasitiformes</taxon>
        <taxon>Ixodida</taxon>
        <taxon>Ixodoidea</taxon>
        <taxon>Ixodidae</taxon>
        <taxon>Rhipicephalinae</taxon>
        <taxon>Rhipicephalus</taxon>
        <taxon>Boophilus</taxon>
    </lineage>
</organism>
<sequence length="120" mass="13463">MMADLTLAFLQLSLYNDTCFVGLCWFGCLVAFIYILFLTCCQICPKLSCIRDLFVEIFYSTFFSSVQSTTKKATTFTACMHIGQKSGLSCTSFGFSQAPLQICIVKIFRLIRKTATSHSD</sequence>
<accession>A0A6G5A249</accession>
<proteinExistence type="predicted"/>
<keyword evidence="1" id="KW-0812">Transmembrane</keyword>
<keyword evidence="1" id="KW-0472">Membrane</keyword>
<keyword evidence="1" id="KW-1133">Transmembrane helix</keyword>
<protein>
    <submittedName>
        <fullName evidence="2">Uncharacterized protein</fullName>
    </submittedName>
</protein>
<reference evidence="2" key="1">
    <citation type="submission" date="2020-03" db="EMBL/GenBank/DDBJ databases">
        <title>A transcriptome and proteome of the tick Rhipicephalus microplus shaped by the genetic composition of its hosts and developmental stage.</title>
        <authorList>
            <person name="Garcia G.R."/>
            <person name="Ribeiro J.M.C."/>
            <person name="Maruyama S.R."/>
            <person name="Gardinasse L.G."/>
            <person name="Nelson K."/>
            <person name="Ferreira B.R."/>
            <person name="Andrade T.G."/>
            <person name="Santos I.K.F.M."/>
        </authorList>
    </citation>
    <scope>NUCLEOTIDE SEQUENCE</scope>
    <source>
        <strain evidence="2">NSGR</strain>
        <tissue evidence="2">Salivary glands</tissue>
    </source>
</reference>